<accession>A0A0C9XWQ0</accession>
<dbReference type="HOGENOM" id="CLU_000288_81_2_1"/>
<dbReference type="InterPro" id="IPR000719">
    <property type="entry name" value="Prot_kinase_dom"/>
</dbReference>
<organism evidence="11 12">
    <name type="scientific">Laccaria amethystina LaAM-08-1</name>
    <dbReference type="NCBI Taxonomy" id="1095629"/>
    <lineage>
        <taxon>Eukaryota</taxon>
        <taxon>Fungi</taxon>
        <taxon>Dikarya</taxon>
        <taxon>Basidiomycota</taxon>
        <taxon>Agaricomycotina</taxon>
        <taxon>Agaricomycetes</taxon>
        <taxon>Agaricomycetidae</taxon>
        <taxon>Agaricales</taxon>
        <taxon>Agaricineae</taxon>
        <taxon>Hydnangiaceae</taxon>
        <taxon>Laccaria</taxon>
    </lineage>
</organism>
<dbReference type="PANTHER" id="PTHR47634:SF9">
    <property type="entry name" value="PROTEIN KINASE DOMAIN-CONTAINING PROTEIN-RELATED"/>
    <property type="match status" value="1"/>
</dbReference>
<keyword evidence="2" id="KW-0723">Serine/threonine-protein kinase</keyword>
<keyword evidence="6 9" id="KW-0067">ATP-binding</keyword>
<dbReference type="EC" id="2.7.11.1" evidence="1"/>
<dbReference type="PANTHER" id="PTHR47634">
    <property type="entry name" value="PROTEIN KINASE DOMAIN-CONTAINING PROTEIN-RELATED"/>
    <property type="match status" value="1"/>
</dbReference>
<dbReference type="GO" id="GO:0050684">
    <property type="term" value="P:regulation of mRNA processing"/>
    <property type="evidence" value="ECO:0007669"/>
    <property type="project" value="TreeGrafter"/>
</dbReference>
<dbReference type="SMART" id="SM00220">
    <property type="entry name" value="S_TKc"/>
    <property type="match status" value="1"/>
</dbReference>
<dbReference type="PROSITE" id="PS00107">
    <property type="entry name" value="PROTEIN_KINASE_ATP"/>
    <property type="match status" value="1"/>
</dbReference>
<evidence type="ECO:0000313" key="11">
    <source>
        <dbReference type="EMBL" id="KIK02032.1"/>
    </source>
</evidence>
<dbReference type="EMBL" id="KN838598">
    <property type="protein sequence ID" value="KIK02032.1"/>
    <property type="molecule type" value="Genomic_DNA"/>
</dbReference>
<evidence type="ECO:0000256" key="6">
    <source>
        <dbReference type="ARBA" id="ARBA00022840"/>
    </source>
</evidence>
<proteinExistence type="predicted"/>
<dbReference type="Gene3D" id="3.30.200.20">
    <property type="entry name" value="Phosphorylase Kinase, domain 1"/>
    <property type="match status" value="1"/>
</dbReference>
<dbReference type="OrthoDB" id="5979581at2759"/>
<evidence type="ECO:0000256" key="4">
    <source>
        <dbReference type="ARBA" id="ARBA00022741"/>
    </source>
</evidence>
<keyword evidence="12" id="KW-1185">Reference proteome</keyword>
<evidence type="ECO:0000256" key="5">
    <source>
        <dbReference type="ARBA" id="ARBA00022777"/>
    </source>
</evidence>
<dbReference type="GO" id="GO:0005524">
    <property type="term" value="F:ATP binding"/>
    <property type="evidence" value="ECO:0007669"/>
    <property type="project" value="UniProtKB-UniRule"/>
</dbReference>
<dbReference type="PROSITE" id="PS50011">
    <property type="entry name" value="PROTEIN_KINASE_DOM"/>
    <property type="match status" value="1"/>
</dbReference>
<evidence type="ECO:0000256" key="7">
    <source>
        <dbReference type="ARBA" id="ARBA00047899"/>
    </source>
</evidence>
<reference evidence="11 12" key="1">
    <citation type="submission" date="2014-04" db="EMBL/GenBank/DDBJ databases">
        <authorList>
            <consortium name="DOE Joint Genome Institute"/>
            <person name="Kuo A."/>
            <person name="Kohler A."/>
            <person name="Nagy L.G."/>
            <person name="Floudas D."/>
            <person name="Copeland A."/>
            <person name="Barry K.W."/>
            <person name="Cichocki N."/>
            <person name="Veneault-Fourrey C."/>
            <person name="LaButti K."/>
            <person name="Lindquist E.A."/>
            <person name="Lipzen A."/>
            <person name="Lundell T."/>
            <person name="Morin E."/>
            <person name="Murat C."/>
            <person name="Sun H."/>
            <person name="Tunlid A."/>
            <person name="Henrissat B."/>
            <person name="Grigoriev I.V."/>
            <person name="Hibbett D.S."/>
            <person name="Martin F."/>
            <person name="Nordberg H.P."/>
            <person name="Cantor M.N."/>
            <person name="Hua S.X."/>
        </authorList>
    </citation>
    <scope>NUCLEOTIDE SEQUENCE [LARGE SCALE GENOMIC DNA]</scope>
    <source>
        <strain evidence="11 12">LaAM-08-1</strain>
    </source>
</reference>
<comment type="catalytic activity">
    <reaction evidence="8">
        <text>L-seryl-[protein] + ATP = O-phospho-L-seryl-[protein] + ADP + H(+)</text>
        <dbReference type="Rhea" id="RHEA:17989"/>
        <dbReference type="Rhea" id="RHEA-COMP:9863"/>
        <dbReference type="Rhea" id="RHEA-COMP:11604"/>
        <dbReference type="ChEBI" id="CHEBI:15378"/>
        <dbReference type="ChEBI" id="CHEBI:29999"/>
        <dbReference type="ChEBI" id="CHEBI:30616"/>
        <dbReference type="ChEBI" id="CHEBI:83421"/>
        <dbReference type="ChEBI" id="CHEBI:456216"/>
        <dbReference type="EC" id="2.7.11.1"/>
    </reaction>
</comment>
<keyword evidence="5" id="KW-0418">Kinase</keyword>
<dbReference type="STRING" id="1095629.A0A0C9XWQ0"/>
<dbReference type="Gene3D" id="1.10.510.10">
    <property type="entry name" value="Transferase(Phosphotransferase) domain 1"/>
    <property type="match status" value="1"/>
</dbReference>
<comment type="catalytic activity">
    <reaction evidence="7">
        <text>L-threonyl-[protein] + ATP = O-phospho-L-threonyl-[protein] + ADP + H(+)</text>
        <dbReference type="Rhea" id="RHEA:46608"/>
        <dbReference type="Rhea" id="RHEA-COMP:11060"/>
        <dbReference type="Rhea" id="RHEA-COMP:11605"/>
        <dbReference type="ChEBI" id="CHEBI:15378"/>
        <dbReference type="ChEBI" id="CHEBI:30013"/>
        <dbReference type="ChEBI" id="CHEBI:30616"/>
        <dbReference type="ChEBI" id="CHEBI:61977"/>
        <dbReference type="ChEBI" id="CHEBI:456216"/>
        <dbReference type="EC" id="2.7.11.1"/>
    </reaction>
</comment>
<evidence type="ECO:0000313" key="12">
    <source>
        <dbReference type="Proteomes" id="UP000054477"/>
    </source>
</evidence>
<dbReference type="GO" id="GO:0000245">
    <property type="term" value="P:spliceosomal complex assembly"/>
    <property type="evidence" value="ECO:0007669"/>
    <property type="project" value="TreeGrafter"/>
</dbReference>
<dbReference type="Proteomes" id="UP000054477">
    <property type="component" value="Unassembled WGS sequence"/>
</dbReference>
<dbReference type="InterPro" id="IPR017441">
    <property type="entry name" value="Protein_kinase_ATP_BS"/>
</dbReference>
<evidence type="ECO:0000256" key="3">
    <source>
        <dbReference type="ARBA" id="ARBA00022679"/>
    </source>
</evidence>
<sequence length="444" mass="49261">MAVENPVPPLYLYWNTDDDVEDISYYTCGGYHPIRLGEVLSTPADTEPSNPRKYRILSKLGHGAFSTVWLASAQHHPAPGRYFALKVCVADADPQRELDVFRQLSSDEGRHVLRLHDSFTIDGPNGTHAVHVFNVLGSLHTIAPLARTYWNPRELCREVAQGISFLHRHGVVHGDLHMGNIGVSMPQLDEMTEKDLINHFGPPECTIVLPCETPTRPESLPSYLVPPTHISELLLKPAVELHIELLDLGNATIIGSSSVPPACTPAAVCAPEIMFEQVTTSVITQPATTASDIWALACMMHEIVFGSSVFHFASPNDDLLGAMASICGQVPPAWRSFWDSSERLCRLDISQETADQQWQETIDHFSSESARKGATSSKEDFVIFCDLLRRMLKIDPSARLTIEEVLAHPWHAQTSYTCGQTKLSDLMILEYHRLLAEFGKAAHL</sequence>
<evidence type="ECO:0000256" key="2">
    <source>
        <dbReference type="ARBA" id="ARBA00022527"/>
    </source>
</evidence>
<dbReference type="Pfam" id="PF00069">
    <property type="entry name" value="Pkinase"/>
    <property type="match status" value="2"/>
</dbReference>
<evidence type="ECO:0000256" key="9">
    <source>
        <dbReference type="PROSITE-ProRule" id="PRU10141"/>
    </source>
</evidence>
<feature type="domain" description="Protein kinase" evidence="10">
    <location>
        <begin position="54"/>
        <end position="411"/>
    </location>
</feature>
<keyword evidence="4 9" id="KW-0547">Nucleotide-binding</keyword>
<dbReference type="InterPro" id="IPR011009">
    <property type="entry name" value="Kinase-like_dom_sf"/>
</dbReference>
<feature type="binding site" evidence="9">
    <location>
        <position position="86"/>
    </location>
    <ligand>
        <name>ATP</name>
        <dbReference type="ChEBI" id="CHEBI:30616"/>
    </ligand>
</feature>
<name>A0A0C9XWQ0_9AGAR</name>
<evidence type="ECO:0000259" key="10">
    <source>
        <dbReference type="PROSITE" id="PS50011"/>
    </source>
</evidence>
<protein>
    <recommendedName>
        <fullName evidence="1">non-specific serine/threonine protein kinase</fullName>
        <ecNumber evidence="1">2.7.11.1</ecNumber>
    </recommendedName>
</protein>
<keyword evidence="3" id="KW-0808">Transferase</keyword>
<dbReference type="SUPFAM" id="SSF56112">
    <property type="entry name" value="Protein kinase-like (PK-like)"/>
    <property type="match status" value="1"/>
</dbReference>
<dbReference type="AlphaFoldDB" id="A0A0C9XWQ0"/>
<dbReference type="InterPro" id="IPR051334">
    <property type="entry name" value="SRPK"/>
</dbReference>
<dbReference type="GO" id="GO:0004674">
    <property type="term" value="F:protein serine/threonine kinase activity"/>
    <property type="evidence" value="ECO:0007669"/>
    <property type="project" value="UniProtKB-KW"/>
</dbReference>
<evidence type="ECO:0000256" key="8">
    <source>
        <dbReference type="ARBA" id="ARBA00048679"/>
    </source>
</evidence>
<reference evidence="12" key="2">
    <citation type="submission" date="2015-01" db="EMBL/GenBank/DDBJ databases">
        <title>Evolutionary Origins and Diversification of the Mycorrhizal Mutualists.</title>
        <authorList>
            <consortium name="DOE Joint Genome Institute"/>
            <consortium name="Mycorrhizal Genomics Consortium"/>
            <person name="Kohler A."/>
            <person name="Kuo A."/>
            <person name="Nagy L.G."/>
            <person name="Floudas D."/>
            <person name="Copeland A."/>
            <person name="Barry K.W."/>
            <person name="Cichocki N."/>
            <person name="Veneault-Fourrey C."/>
            <person name="LaButti K."/>
            <person name="Lindquist E.A."/>
            <person name="Lipzen A."/>
            <person name="Lundell T."/>
            <person name="Morin E."/>
            <person name="Murat C."/>
            <person name="Riley R."/>
            <person name="Ohm R."/>
            <person name="Sun H."/>
            <person name="Tunlid A."/>
            <person name="Henrissat B."/>
            <person name="Grigoriev I.V."/>
            <person name="Hibbett D.S."/>
            <person name="Martin F."/>
        </authorList>
    </citation>
    <scope>NUCLEOTIDE SEQUENCE [LARGE SCALE GENOMIC DNA]</scope>
    <source>
        <strain evidence="12">LaAM-08-1</strain>
    </source>
</reference>
<gene>
    <name evidence="11" type="ORF">K443DRAFT_97619</name>
</gene>
<evidence type="ECO:0000256" key="1">
    <source>
        <dbReference type="ARBA" id="ARBA00012513"/>
    </source>
</evidence>